<dbReference type="GO" id="GO:0003676">
    <property type="term" value="F:nucleic acid binding"/>
    <property type="evidence" value="ECO:0007669"/>
    <property type="project" value="InterPro"/>
</dbReference>
<evidence type="ECO:0000259" key="2">
    <source>
        <dbReference type="PROSITE" id="PS50994"/>
    </source>
</evidence>
<proteinExistence type="predicted"/>
<dbReference type="InterPro" id="IPR012337">
    <property type="entry name" value="RNaseH-like_sf"/>
</dbReference>
<dbReference type="InterPro" id="IPR050951">
    <property type="entry name" value="Retrovirus_Pol_polyprotein"/>
</dbReference>
<accession>G7YUX1</accession>
<dbReference type="PANTHER" id="PTHR37984">
    <property type="entry name" value="PROTEIN CBG26694"/>
    <property type="match status" value="1"/>
</dbReference>
<dbReference type="PROSITE" id="PS50994">
    <property type="entry name" value="INTEGRASE"/>
    <property type="match status" value="1"/>
</dbReference>
<dbReference type="GO" id="GO:0015074">
    <property type="term" value="P:DNA integration"/>
    <property type="evidence" value="ECO:0007669"/>
    <property type="project" value="InterPro"/>
</dbReference>
<reference key="2">
    <citation type="submission" date="2011-10" db="EMBL/GenBank/DDBJ databases">
        <title>The genome and transcriptome sequence of Clonorchis sinensis provide insights into the carcinogenic liver fluke.</title>
        <authorList>
            <person name="Wang X."/>
            <person name="Huang Y."/>
            <person name="Chen W."/>
            <person name="Liu H."/>
            <person name="Guo L."/>
            <person name="Chen Y."/>
            <person name="Luo F."/>
            <person name="Zhou W."/>
            <person name="Sun J."/>
            <person name="Mao Q."/>
            <person name="Liang P."/>
            <person name="Zhou C."/>
            <person name="Tian Y."/>
            <person name="Men J."/>
            <person name="Lv X."/>
            <person name="Huang L."/>
            <person name="Zhou J."/>
            <person name="Hu Y."/>
            <person name="Li R."/>
            <person name="Zhang F."/>
            <person name="Lei H."/>
            <person name="Li X."/>
            <person name="Hu X."/>
            <person name="Liang C."/>
            <person name="Xu J."/>
            <person name="Wu Z."/>
            <person name="Yu X."/>
        </authorList>
    </citation>
    <scope>NUCLEOTIDE SEQUENCE</scope>
    <source>
        <strain>Henan</strain>
    </source>
</reference>
<reference evidence="3" key="1">
    <citation type="journal article" date="2011" name="Genome Biol.">
        <title>The draft genome of the carcinogenic human liver fluke Clonorchis sinensis.</title>
        <authorList>
            <person name="Wang X."/>
            <person name="Chen W."/>
            <person name="Huang Y."/>
            <person name="Sun J."/>
            <person name="Men J."/>
            <person name="Liu H."/>
            <person name="Luo F."/>
            <person name="Guo L."/>
            <person name="Lv X."/>
            <person name="Deng C."/>
            <person name="Zhou C."/>
            <person name="Fan Y."/>
            <person name="Li X."/>
            <person name="Huang L."/>
            <person name="Hu Y."/>
            <person name="Liang C."/>
            <person name="Hu X."/>
            <person name="Xu J."/>
            <person name="Yu X."/>
        </authorList>
    </citation>
    <scope>NUCLEOTIDE SEQUENCE [LARGE SCALE GENOMIC DNA]</scope>
    <source>
        <strain evidence="3">Henan</strain>
    </source>
</reference>
<feature type="domain" description="Integrase catalytic" evidence="2">
    <location>
        <begin position="103"/>
        <end position="164"/>
    </location>
</feature>
<keyword evidence="4" id="KW-1185">Reference proteome</keyword>
<evidence type="ECO:0000256" key="1">
    <source>
        <dbReference type="SAM" id="MobiDB-lite"/>
    </source>
</evidence>
<name>G7YUX1_CLOSI</name>
<dbReference type="PANTHER" id="PTHR37984:SF5">
    <property type="entry name" value="PROTEIN NYNRIN-LIKE"/>
    <property type="match status" value="1"/>
</dbReference>
<evidence type="ECO:0000313" key="3">
    <source>
        <dbReference type="EMBL" id="GAA56751.1"/>
    </source>
</evidence>
<dbReference type="InterPro" id="IPR036397">
    <property type="entry name" value="RNaseH_sf"/>
</dbReference>
<dbReference type="EMBL" id="DF144362">
    <property type="protein sequence ID" value="GAA56751.1"/>
    <property type="molecule type" value="Genomic_DNA"/>
</dbReference>
<sequence>MSSTVHNKADHDGIDFCEYFHRSRKYKAYKQVSNKPQLSPSKSANAQVQHSSVSNFAYQLYVHLVVWAAIIQSPDSDWLSDTFTAERVEAGRADGVGARMGNAEFTQQALRKIFSHEGVPTALVTDNGTHFTAKSLEEWLKGTGCRHLFAAPRHLQSNGLAENFKCRAFCYWEESRVSFKSRSLRTSLDGAKTADVTFFNGSDLRPATEIILSSNGKRMAKILDLDHLSSHRRHIDHVEFNTRGQSLNGIPAASNANESFLDDLMVSEQNVISEEHTSNEEPEVSNLEDLKDYYQDHH</sequence>
<gene>
    <name evidence="3" type="ORF">CLF_111454</name>
</gene>
<feature type="region of interest" description="Disordered" evidence="1">
    <location>
        <begin position="273"/>
        <end position="298"/>
    </location>
</feature>
<dbReference type="Gene3D" id="3.30.420.10">
    <property type="entry name" value="Ribonuclease H-like superfamily/Ribonuclease H"/>
    <property type="match status" value="1"/>
</dbReference>
<organism evidence="3 4">
    <name type="scientific">Clonorchis sinensis</name>
    <name type="common">Chinese liver fluke</name>
    <dbReference type="NCBI Taxonomy" id="79923"/>
    <lineage>
        <taxon>Eukaryota</taxon>
        <taxon>Metazoa</taxon>
        <taxon>Spiralia</taxon>
        <taxon>Lophotrochozoa</taxon>
        <taxon>Platyhelminthes</taxon>
        <taxon>Trematoda</taxon>
        <taxon>Digenea</taxon>
        <taxon>Opisthorchiida</taxon>
        <taxon>Opisthorchiata</taxon>
        <taxon>Opisthorchiidae</taxon>
        <taxon>Clonorchis</taxon>
    </lineage>
</organism>
<dbReference type="SUPFAM" id="SSF53098">
    <property type="entry name" value="Ribonuclease H-like"/>
    <property type="match status" value="1"/>
</dbReference>
<dbReference type="Proteomes" id="UP000008909">
    <property type="component" value="Unassembled WGS sequence"/>
</dbReference>
<evidence type="ECO:0000313" key="4">
    <source>
        <dbReference type="Proteomes" id="UP000008909"/>
    </source>
</evidence>
<dbReference type="InterPro" id="IPR001584">
    <property type="entry name" value="Integrase_cat-core"/>
</dbReference>
<protein>
    <recommendedName>
        <fullName evidence="2">Integrase catalytic domain-containing protein</fullName>
    </recommendedName>
</protein>
<dbReference type="AlphaFoldDB" id="G7YUX1"/>
<feature type="compositionally biased region" description="Basic and acidic residues" evidence="1">
    <location>
        <begin position="288"/>
        <end position="298"/>
    </location>
</feature>